<feature type="region of interest" description="Disordered" evidence="4">
    <location>
        <begin position="1"/>
        <end position="90"/>
    </location>
</feature>
<keyword evidence="6" id="KW-1185">Reference proteome</keyword>
<accession>A0A0D2CBI0</accession>
<dbReference type="Pfam" id="PF07491">
    <property type="entry name" value="PPI_Ypi1"/>
    <property type="match status" value="1"/>
</dbReference>
<evidence type="ECO:0000256" key="4">
    <source>
        <dbReference type="SAM" id="MobiDB-lite"/>
    </source>
</evidence>
<reference evidence="5 6" key="1">
    <citation type="submission" date="2015-01" db="EMBL/GenBank/DDBJ databases">
        <title>The Genome Sequence of Capronia semiimmersa CBS27337.</title>
        <authorList>
            <consortium name="The Broad Institute Genomics Platform"/>
            <person name="Cuomo C."/>
            <person name="de Hoog S."/>
            <person name="Gorbushina A."/>
            <person name="Stielow B."/>
            <person name="Teixiera M."/>
            <person name="Abouelleil A."/>
            <person name="Chapman S.B."/>
            <person name="Priest M."/>
            <person name="Young S.K."/>
            <person name="Wortman J."/>
            <person name="Nusbaum C."/>
            <person name="Birren B."/>
        </authorList>
    </citation>
    <scope>NUCLEOTIDE SEQUENCE [LARGE SCALE GENOMIC DNA]</scope>
    <source>
        <strain evidence="5 6">CBS 27337</strain>
    </source>
</reference>
<feature type="compositionally biased region" description="Acidic residues" evidence="4">
    <location>
        <begin position="125"/>
        <end position="140"/>
    </location>
</feature>
<sequence>MSSPAISAPASPIQQPTMAPARNSPRPSGRAHLAPGQTVSRRAATGSATQTITPEEAASSRSVSPESLVLRLRGAHDAAAGSSTHTHTRRRIQWAEDVVDNEGLGRKSSKVCCIYHKERAFGESSSEDDSSSDSSSDDSDGGGSDSPDDGAARLSGNRRGRKDGRGHEHRHGDECGHGHGKGKGKARRKPSPNAYERMPKYNTKADTRKT</sequence>
<dbReference type="PANTHER" id="PTHR20835">
    <property type="entry name" value="E3 UBIQUITIN-PROTEIN LIGASE PPP1R11-RELATED"/>
    <property type="match status" value="1"/>
</dbReference>
<dbReference type="InterPro" id="IPR011107">
    <property type="entry name" value="PPI_Ypi1"/>
</dbReference>
<dbReference type="Proteomes" id="UP000054266">
    <property type="component" value="Unassembled WGS sequence"/>
</dbReference>
<evidence type="ECO:0000256" key="1">
    <source>
        <dbReference type="ARBA" id="ARBA00003401"/>
    </source>
</evidence>
<dbReference type="AlphaFoldDB" id="A0A0D2CBI0"/>
<dbReference type="HOGENOM" id="CLU_098333_0_1_1"/>
<dbReference type="GO" id="GO:0008157">
    <property type="term" value="F:protein phosphatase 1 binding"/>
    <property type="evidence" value="ECO:0007669"/>
    <property type="project" value="TreeGrafter"/>
</dbReference>
<feature type="compositionally biased region" description="Basic residues" evidence="4">
    <location>
        <begin position="178"/>
        <end position="190"/>
    </location>
</feature>
<dbReference type="EMBL" id="KN846963">
    <property type="protein sequence ID" value="KIW62356.1"/>
    <property type="molecule type" value="Genomic_DNA"/>
</dbReference>
<gene>
    <name evidence="5" type="ORF">PV04_10537</name>
</gene>
<evidence type="ECO:0000256" key="3">
    <source>
        <dbReference type="RuleBase" id="RU367162"/>
    </source>
</evidence>
<protein>
    <recommendedName>
        <fullName evidence="3">Type 1 phosphatases regulator</fullName>
    </recommendedName>
</protein>
<dbReference type="GO" id="GO:0005634">
    <property type="term" value="C:nucleus"/>
    <property type="evidence" value="ECO:0007669"/>
    <property type="project" value="UniProtKB-SubCell"/>
</dbReference>
<feature type="compositionally biased region" description="Basic and acidic residues" evidence="4">
    <location>
        <begin position="163"/>
        <end position="177"/>
    </location>
</feature>
<dbReference type="PANTHER" id="PTHR20835:SF0">
    <property type="entry name" value="E3 UBIQUITIN-PROTEIN LIGASE PPP1R11"/>
    <property type="match status" value="1"/>
</dbReference>
<dbReference type="STRING" id="5601.A0A0D2CBI0"/>
<organism evidence="5 6">
    <name type="scientific">Phialophora macrospora</name>
    <dbReference type="NCBI Taxonomy" id="1851006"/>
    <lineage>
        <taxon>Eukaryota</taxon>
        <taxon>Fungi</taxon>
        <taxon>Dikarya</taxon>
        <taxon>Ascomycota</taxon>
        <taxon>Pezizomycotina</taxon>
        <taxon>Eurotiomycetes</taxon>
        <taxon>Chaetothyriomycetidae</taxon>
        <taxon>Chaetothyriales</taxon>
        <taxon>Herpotrichiellaceae</taxon>
        <taxon>Phialophora</taxon>
    </lineage>
</organism>
<comment type="similarity">
    <text evidence="2 3">Belongs to the YPI1 family.</text>
</comment>
<keyword evidence="3" id="KW-0539">Nucleus</keyword>
<feature type="compositionally biased region" description="Low complexity" evidence="4">
    <location>
        <begin position="1"/>
        <end position="16"/>
    </location>
</feature>
<proteinExistence type="inferred from homology"/>
<comment type="function">
    <text evidence="1 3">Regulator of type 1 phosphatases which maintains protein phosphatase activity under strict control.</text>
</comment>
<evidence type="ECO:0000313" key="6">
    <source>
        <dbReference type="Proteomes" id="UP000054266"/>
    </source>
</evidence>
<evidence type="ECO:0000256" key="2">
    <source>
        <dbReference type="ARBA" id="ARBA00005605"/>
    </source>
</evidence>
<feature type="compositionally biased region" description="Polar residues" evidence="4">
    <location>
        <begin position="46"/>
        <end position="65"/>
    </location>
</feature>
<feature type="region of interest" description="Disordered" evidence="4">
    <location>
        <begin position="119"/>
        <end position="210"/>
    </location>
</feature>
<dbReference type="GO" id="GO:0004865">
    <property type="term" value="F:protein serine/threonine phosphatase inhibitor activity"/>
    <property type="evidence" value="ECO:0007669"/>
    <property type="project" value="UniProtKB-UniRule"/>
</dbReference>
<feature type="compositionally biased region" description="Basic and acidic residues" evidence="4">
    <location>
        <begin position="197"/>
        <end position="210"/>
    </location>
</feature>
<comment type="subcellular location">
    <subcellularLocation>
        <location evidence="3">Nucleus</location>
    </subcellularLocation>
</comment>
<evidence type="ECO:0000313" key="5">
    <source>
        <dbReference type="EMBL" id="KIW62356.1"/>
    </source>
</evidence>
<name>A0A0D2CBI0_9EURO</name>